<dbReference type="AlphaFoldDB" id="A0A7D5ITF9"/>
<dbReference type="EMBL" id="CP058316">
    <property type="protein sequence ID" value="QLD12254.1"/>
    <property type="molecule type" value="Genomic_DNA"/>
</dbReference>
<organism evidence="1 2">
    <name type="scientific">Microbacterium oleivorans</name>
    <dbReference type="NCBI Taxonomy" id="273677"/>
    <lineage>
        <taxon>Bacteria</taxon>
        <taxon>Bacillati</taxon>
        <taxon>Actinomycetota</taxon>
        <taxon>Actinomycetes</taxon>
        <taxon>Micrococcales</taxon>
        <taxon>Microbacteriaceae</taxon>
        <taxon>Microbacterium</taxon>
    </lineage>
</organism>
<dbReference type="Proteomes" id="UP000509638">
    <property type="component" value="Chromosome"/>
</dbReference>
<name>A0A7D5ITF9_9MICO</name>
<dbReference type="RefSeq" id="WP_178012850.1">
    <property type="nucleotide sequence ID" value="NZ_CP058316.1"/>
</dbReference>
<reference evidence="1 2" key="1">
    <citation type="submission" date="2020-06" db="EMBL/GenBank/DDBJ databases">
        <authorList>
            <person name="Jo H."/>
        </authorList>
    </citation>
    <scope>NUCLEOTIDE SEQUENCE [LARGE SCALE GENOMIC DNA]</scope>
    <source>
        <strain evidence="1 2">I46</strain>
    </source>
</reference>
<proteinExistence type="predicted"/>
<protein>
    <submittedName>
        <fullName evidence="1">Uncharacterized protein</fullName>
    </submittedName>
</protein>
<evidence type="ECO:0000313" key="1">
    <source>
        <dbReference type="EMBL" id="QLD12254.1"/>
    </source>
</evidence>
<sequence length="75" mass="8695">MSEPTQEQLEKSDKVEKRTIGDEIRYYVKDIKAHWPVVVEEHPDAAGHEAWWTPDGRFHATHTQLRRDAMIGGIV</sequence>
<accession>A0A7D5ITF9</accession>
<evidence type="ECO:0000313" key="2">
    <source>
        <dbReference type="Proteomes" id="UP000509638"/>
    </source>
</evidence>
<gene>
    <name evidence="1" type="ORF">HW566_11005</name>
</gene>